<dbReference type="EMBL" id="BGPR01007491">
    <property type="protein sequence ID" value="GBN27242.1"/>
    <property type="molecule type" value="Genomic_DNA"/>
</dbReference>
<gene>
    <name evidence="1" type="ORF">AVEN_234874_1</name>
</gene>
<proteinExistence type="predicted"/>
<dbReference type="AlphaFoldDB" id="A0A4Y2ML75"/>
<reference evidence="1 2" key="1">
    <citation type="journal article" date="2019" name="Sci. Rep.">
        <title>Orb-weaving spider Araneus ventricosus genome elucidates the spidroin gene catalogue.</title>
        <authorList>
            <person name="Kono N."/>
            <person name="Nakamura H."/>
            <person name="Ohtoshi R."/>
            <person name="Moran D.A.P."/>
            <person name="Shinohara A."/>
            <person name="Yoshida Y."/>
            <person name="Fujiwara M."/>
            <person name="Mori M."/>
            <person name="Tomita M."/>
            <person name="Arakawa K."/>
        </authorList>
    </citation>
    <scope>NUCLEOTIDE SEQUENCE [LARGE SCALE GENOMIC DNA]</scope>
</reference>
<evidence type="ECO:0000313" key="2">
    <source>
        <dbReference type="Proteomes" id="UP000499080"/>
    </source>
</evidence>
<sequence>MSSESLFTELEKEKVRYLVIGSIVNFRHVVPRLRGHVVPHSPIASSTWRPFLHFARLTRHRRMGPKSSTTITVSPGGREPCLLIRQLLIELRNAGIM</sequence>
<evidence type="ECO:0000313" key="1">
    <source>
        <dbReference type="EMBL" id="GBN27242.1"/>
    </source>
</evidence>
<comment type="caution">
    <text evidence="1">The sequence shown here is derived from an EMBL/GenBank/DDBJ whole genome shotgun (WGS) entry which is preliminary data.</text>
</comment>
<organism evidence="1 2">
    <name type="scientific">Araneus ventricosus</name>
    <name type="common">Orbweaver spider</name>
    <name type="synonym">Epeira ventricosa</name>
    <dbReference type="NCBI Taxonomy" id="182803"/>
    <lineage>
        <taxon>Eukaryota</taxon>
        <taxon>Metazoa</taxon>
        <taxon>Ecdysozoa</taxon>
        <taxon>Arthropoda</taxon>
        <taxon>Chelicerata</taxon>
        <taxon>Arachnida</taxon>
        <taxon>Araneae</taxon>
        <taxon>Araneomorphae</taxon>
        <taxon>Entelegynae</taxon>
        <taxon>Araneoidea</taxon>
        <taxon>Araneidae</taxon>
        <taxon>Araneus</taxon>
    </lineage>
</organism>
<accession>A0A4Y2ML75</accession>
<dbReference type="Proteomes" id="UP000499080">
    <property type="component" value="Unassembled WGS sequence"/>
</dbReference>
<protein>
    <submittedName>
        <fullName evidence="1">Uncharacterized protein</fullName>
    </submittedName>
</protein>
<name>A0A4Y2ML75_ARAVE</name>
<keyword evidence="2" id="KW-1185">Reference proteome</keyword>